<dbReference type="PANTHER" id="PTHR36973">
    <property type="entry name" value="SLL1456 PROTEIN-RELATED"/>
    <property type="match status" value="1"/>
</dbReference>
<gene>
    <name evidence="2" type="ORF">G3446_01370</name>
</gene>
<comment type="caution">
    <text evidence="2">The sequence shown here is derived from an EMBL/GenBank/DDBJ whole genome shotgun (WGS) entry which is preliminary data.</text>
</comment>
<keyword evidence="2" id="KW-0808">Transferase</keyword>
<dbReference type="Pfam" id="PF05050">
    <property type="entry name" value="Methyltransf_21"/>
    <property type="match status" value="1"/>
</dbReference>
<dbReference type="Proteomes" id="UP000483379">
    <property type="component" value="Unassembled WGS sequence"/>
</dbReference>
<dbReference type="Gene3D" id="3.40.50.150">
    <property type="entry name" value="Vaccinia Virus protein VP39"/>
    <property type="match status" value="1"/>
</dbReference>
<reference evidence="2 3" key="1">
    <citation type="submission" date="2020-02" db="EMBL/GenBank/DDBJ databases">
        <title>Genome sequences of Thiorhodococcus mannitoliphagus and Thiorhodococcus minor, purple sulfur photosynthetic bacteria in the gammaproteobacterial family, Chromatiaceae.</title>
        <authorList>
            <person name="Aviles F.A."/>
            <person name="Meyer T.E."/>
            <person name="Kyndt J.A."/>
        </authorList>
    </citation>
    <scope>NUCLEOTIDE SEQUENCE [LARGE SCALE GENOMIC DNA]</scope>
    <source>
        <strain evidence="2 3">DSM 11518</strain>
    </source>
</reference>
<evidence type="ECO:0000313" key="3">
    <source>
        <dbReference type="Proteomes" id="UP000483379"/>
    </source>
</evidence>
<dbReference type="InterPro" id="IPR053188">
    <property type="entry name" value="FkbM_Methyltransferase"/>
</dbReference>
<sequence length="259" mass="28707">MSVYLEEREAAIFDRQLGVLARCGVAAPVIFDVGANVGQSVERYRAACPESTLHCFEPSPAAFETLAGRCRGQPGVFLRNLALSDREGSSPFYATQRSELSSLLRPESWLRALSLDDKYDFSELSVPCTTLDRYCEELGLDWIDILKIDVQGAEPNVLRGAQRVLGHARVGLVYLEVMLAETYVGQATLLQLLTLFEAFNYRLWDLLPFTYTSADAAWTANGLFVCPQWAGRIEAAARREISGETGDGERRGCAEVPNR</sequence>
<protein>
    <submittedName>
        <fullName evidence="2">FkbM family methyltransferase</fullName>
    </submittedName>
</protein>
<proteinExistence type="predicted"/>
<dbReference type="EMBL" id="JAAIJQ010000002">
    <property type="protein sequence ID" value="NEV60552.1"/>
    <property type="molecule type" value="Genomic_DNA"/>
</dbReference>
<organism evidence="2 3">
    <name type="scientific">Thiorhodococcus minor</name>
    <dbReference type="NCBI Taxonomy" id="57489"/>
    <lineage>
        <taxon>Bacteria</taxon>
        <taxon>Pseudomonadati</taxon>
        <taxon>Pseudomonadota</taxon>
        <taxon>Gammaproteobacteria</taxon>
        <taxon>Chromatiales</taxon>
        <taxon>Chromatiaceae</taxon>
        <taxon>Thiorhodococcus</taxon>
    </lineage>
</organism>
<dbReference type="RefSeq" id="WP_164450593.1">
    <property type="nucleotide sequence ID" value="NZ_JAAIJQ010000002.1"/>
</dbReference>
<dbReference type="InterPro" id="IPR029063">
    <property type="entry name" value="SAM-dependent_MTases_sf"/>
</dbReference>
<feature type="domain" description="Methyltransferase FkbM" evidence="1">
    <location>
        <begin position="32"/>
        <end position="203"/>
    </location>
</feature>
<dbReference type="InterPro" id="IPR006342">
    <property type="entry name" value="FkbM_mtfrase"/>
</dbReference>
<accession>A0A6M0JSS7</accession>
<dbReference type="NCBIfam" id="TIGR01444">
    <property type="entry name" value="fkbM_fam"/>
    <property type="match status" value="1"/>
</dbReference>
<keyword evidence="3" id="KW-1185">Reference proteome</keyword>
<dbReference type="GO" id="GO:0032259">
    <property type="term" value="P:methylation"/>
    <property type="evidence" value="ECO:0007669"/>
    <property type="project" value="UniProtKB-KW"/>
</dbReference>
<dbReference type="PANTHER" id="PTHR36973:SF4">
    <property type="entry name" value="NODULATION PROTEIN"/>
    <property type="match status" value="1"/>
</dbReference>
<evidence type="ECO:0000313" key="2">
    <source>
        <dbReference type="EMBL" id="NEV60552.1"/>
    </source>
</evidence>
<dbReference type="AlphaFoldDB" id="A0A6M0JSS7"/>
<evidence type="ECO:0000259" key="1">
    <source>
        <dbReference type="Pfam" id="PF05050"/>
    </source>
</evidence>
<dbReference type="SUPFAM" id="SSF53335">
    <property type="entry name" value="S-adenosyl-L-methionine-dependent methyltransferases"/>
    <property type="match status" value="1"/>
</dbReference>
<keyword evidence="2" id="KW-0489">Methyltransferase</keyword>
<name>A0A6M0JSS7_9GAMM</name>
<dbReference type="GO" id="GO:0008171">
    <property type="term" value="F:O-methyltransferase activity"/>
    <property type="evidence" value="ECO:0007669"/>
    <property type="project" value="TreeGrafter"/>
</dbReference>